<evidence type="ECO:0000313" key="1">
    <source>
        <dbReference type="EMBL" id="VEP12192.1"/>
    </source>
</evidence>
<keyword evidence="2" id="KW-1185">Reference proteome</keyword>
<evidence type="ECO:0000313" key="2">
    <source>
        <dbReference type="Proteomes" id="UP000320055"/>
    </source>
</evidence>
<dbReference type="OrthoDB" id="443406at2"/>
<reference evidence="1 2" key="1">
    <citation type="submission" date="2019-01" db="EMBL/GenBank/DDBJ databases">
        <authorList>
            <person name="Brito A."/>
        </authorList>
    </citation>
    <scope>NUCLEOTIDE SEQUENCE [LARGE SCALE GENOMIC DNA]</scope>
    <source>
        <strain evidence="1">1</strain>
    </source>
</reference>
<protein>
    <submittedName>
        <fullName evidence="1">Uncharacterized protein</fullName>
    </submittedName>
</protein>
<organism evidence="1 2">
    <name type="scientific">Hyella patelloides LEGE 07179</name>
    <dbReference type="NCBI Taxonomy" id="945734"/>
    <lineage>
        <taxon>Bacteria</taxon>
        <taxon>Bacillati</taxon>
        <taxon>Cyanobacteriota</taxon>
        <taxon>Cyanophyceae</taxon>
        <taxon>Pleurocapsales</taxon>
        <taxon>Hyellaceae</taxon>
        <taxon>Hyella</taxon>
    </lineage>
</organism>
<accession>A0A563VLA2</accession>
<dbReference type="AlphaFoldDB" id="A0A563VLA2"/>
<sequence length="69" mass="7896">MDSQKEALLAQHLEAIAALLYEETKPDQVESLAKIESTIREQTLQYITPQLGIFLSNKLQEHQQEEGEK</sequence>
<proteinExistence type="predicted"/>
<dbReference type="EMBL" id="CAACVJ010000045">
    <property type="protein sequence ID" value="VEP12192.1"/>
    <property type="molecule type" value="Genomic_DNA"/>
</dbReference>
<dbReference type="Proteomes" id="UP000320055">
    <property type="component" value="Unassembled WGS sequence"/>
</dbReference>
<gene>
    <name evidence="1" type="ORF">H1P_1390002</name>
</gene>
<name>A0A563VLA2_9CYAN</name>